<name>A0ACC1S7E0_9HYPO</name>
<keyword evidence="2" id="KW-1185">Reference proteome</keyword>
<comment type="caution">
    <text evidence="1">The sequence shown here is derived from an EMBL/GenBank/DDBJ whole genome shotgun (WGS) entry which is preliminary data.</text>
</comment>
<accession>A0ACC1S7E0</accession>
<protein>
    <submittedName>
        <fullName evidence="1">Uncharacterized protein</fullName>
    </submittedName>
</protein>
<dbReference type="EMBL" id="JANRMS010000846">
    <property type="protein sequence ID" value="KAJ3533676.1"/>
    <property type="molecule type" value="Genomic_DNA"/>
</dbReference>
<dbReference type="Proteomes" id="UP001148629">
    <property type="component" value="Unassembled WGS sequence"/>
</dbReference>
<evidence type="ECO:0000313" key="2">
    <source>
        <dbReference type="Proteomes" id="UP001148629"/>
    </source>
</evidence>
<sequence>MEVIPVPLTDQPSPIPNLRSRTFFIDRHHLDNDTLKNALDQLVRQHWRKLGARLVSSRKNKRLEYHLPHSFDDNYTLFGWSSNTKPQSIQDIQDLSGFFSPGQNITFMPSMDVIDKLFRPSDWPFDRKSEPPNAPLLYVHLTIFTDATVVALSCPHVVADQFGVSNIVKAWLGVVEGKTPPEMVGYRDDVLPKDATDADNSEKTVRTGRMRVRSKRENALVTAGIVFDLIKNRKEESQIIFLPTHLVESLRDRASKALVEKHTSIPNLTNGDILSAIFTKFSRMHETSEYSLALSQTVNLRGRVPALSAGKGDGFIHNGLHYATANFQVSSSTPLHDIALCNRVAINQAMEETDIQAGVTALRELARCGQVMLICEPSQKLYSVSNWCGAWQGIDFSHATKEPQETNKIVPELMVLGQSRLARSPLRYRVAIMCKTTEGFWCDFSAPPKAIALIKDHLARDPMLESFSRNVILFAIYISSEFDIFMDLNW</sequence>
<proteinExistence type="predicted"/>
<gene>
    <name evidence="1" type="ORF">NM208_g7879</name>
</gene>
<organism evidence="1 2">
    <name type="scientific">Fusarium decemcellulare</name>
    <dbReference type="NCBI Taxonomy" id="57161"/>
    <lineage>
        <taxon>Eukaryota</taxon>
        <taxon>Fungi</taxon>
        <taxon>Dikarya</taxon>
        <taxon>Ascomycota</taxon>
        <taxon>Pezizomycotina</taxon>
        <taxon>Sordariomycetes</taxon>
        <taxon>Hypocreomycetidae</taxon>
        <taxon>Hypocreales</taxon>
        <taxon>Nectriaceae</taxon>
        <taxon>Fusarium</taxon>
        <taxon>Fusarium decemcellulare species complex</taxon>
    </lineage>
</organism>
<evidence type="ECO:0000313" key="1">
    <source>
        <dbReference type="EMBL" id="KAJ3533676.1"/>
    </source>
</evidence>
<reference evidence="1" key="1">
    <citation type="submission" date="2022-08" db="EMBL/GenBank/DDBJ databases">
        <title>Genome Sequence of Fusarium decemcellulare.</title>
        <authorList>
            <person name="Buettner E."/>
        </authorList>
    </citation>
    <scope>NUCLEOTIDE SEQUENCE</scope>
    <source>
        <strain evidence="1">Babe19</strain>
    </source>
</reference>